<dbReference type="EMBL" id="FOUF01000009">
    <property type="protein sequence ID" value="SFM20464.1"/>
    <property type="molecule type" value="Genomic_DNA"/>
</dbReference>
<dbReference type="GO" id="GO:0070006">
    <property type="term" value="F:metalloaminopeptidase activity"/>
    <property type="evidence" value="ECO:0007669"/>
    <property type="project" value="InterPro"/>
</dbReference>
<feature type="active site" evidence="9">
    <location>
        <position position="353"/>
    </location>
</feature>
<feature type="binding site" evidence="9">
    <location>
        <position position="272"/>
    </location>
    <ligand>
        <name>Mn(2+)</name>
        <dbReference type="ChEBI" id="CHEBI:29035"/>
        <label>2</label>
    </ligand>
</feature>
<dbReference type="SUPFAM" id="SSF53187">
    <property type="entry name" value="Zn-dependent exopeptidases"/>
    <property type="match status" value="1"/>
</dbReference>
<evidence type="ECO:0000313" key="11">
    <source>
        <dbReference type="EMBL" id="SFM20464.1"/>
    </source>
</evidence>
<dbReference type="EC" id="3.4.11.1" evidence="9"/>
<dbReference type="NCBIfam" id="NF002083">
    <property type="entry name" value="PRK00913.3-5"/>
    <property type="match status" value="1"/>
</dbReference>
<dbReference type="InterPro" id="IPR000819">
    <property type="entry name" value="Peptidase_M17_C"/>
</dbReference>
<feature type="binding site" evidence="9">
    <location>
        <position position="351"/>
    </location>
    <ligand>
        <name>Mn(2+)</name>
        <dbReference type="ChEBI" id="CHEBI:29035"/>
        <label>2</label>
    </ligand>
</feature>
<dbReference type="AlphaFoldDB" id="A0A1I4NY11"/>
<accession>A0A1I4NY11</accession>
<comment type="similarity">
    <text evidence="3 9">Belongs to the peptidase M17 family.</text>
</comment>
<dbReference type="PANTHER" id="PTHR11963">
    <property type="entry name" value="LEUCINE AMINOPEPTIDASE-RELATED"/>
    <property type="match status" value="1"/>
</dbReference>
<evidence type="ECO:0000256" key="2">
    <source>
        <dbReference type="ARBA" id="ARBA00000967"/>
    </source>
</evidence>
<comment type="cofactor">
    <cofactor evidence="9">
        <name>Mn(2+)</name>
        <dbReference type="ChEBI" id="CHEBI:29035"/>
    </cofactor>
    <text evidence="9">Binds 2 manganese ions per subunit.</text>
</comment>
<dbReference type="InterPro" id="IPR023042">
    <property type="entry name" value="Peptidase_M17_leu_NH2_pept"/>
</dbReference>
<proteinExistence type="inferred from homology"/>
<dbReference type="PANTHER" id="PTHR11963:SF23">
    <property type="entry name" value="CYTOSOL AMINOPEPTIDASE"/>
    <property type="match status" value="1"/>
</dbReference>
<evidence type="ECO:0000256" key="1">
    <source>
        <dbReference type="ARBA" id="ARBA00000135"/>
    </source>
</evidence>
<dbReference type="Gene3D" id="3.40.220.10">
    <property type="entry name" value="Leucine Aminopeptidase, subunit E, domain 1"/>
    <property type="match status" value="1"/>
</dbReference>
<comment type="catalytic activity">
    <reaction evidence="1 9">
        <text>Release of an N-terminal amino acid, Xaa-|-Yaa-, in which Xaa is preferably Leu, but may be other amino acids including Pro although not Arg or Lys, and Yaa may be Pro. Amino acid amides and methyl esters are also readily hydrolyzed, but rates on arylamides are exceedingly low.</text>
        <dbReference type="EC" id="3.4.11.1"/>
    </reaction>
</comment>
<comment type="subcellular location">
    <subcellularLocation>
        <location evidence="9">Cytoplasm</location>
    </subcellularLocation>
</comment>
<feature type="binding site" evidence="9">
    <location>
        <position position="349"/>
    </location>
    <ligand>
        <name>Mn(2+)</name>
        <dbReference type="ChEBI" id="CHEBI:29035"/>
        <label>1</label>
    </ligand>
</feature>
<feature type="binding site" evidence="9">
    <location>
        <position position="351"/>
    </location>
    <ligand>
        <name>Mn(2+)</name>
        <dbReference type="ChEBI" id="CHEBI:29035"/>
        <label>1</label>
    </ligand>
</feature>
<dbReference type="InterPro" id="IPR011356">
    <property type="entry name" value="Leucine_aapep/pepB"/>
</dbReference>
<keyword evidence="6 9" id="KW-0479">Metal-binding</keyword>
<evidence type="ECO:0000256" key="6">
    <source>
        <dbReference type="ARBA" id="ARBA00022723"/>
    </source>
</evidence>
<evidence type="ECO:0000313" key="12">
    <source>
        <dbReference type="Proteomes" id="UP000199561"/>
    </source>
</evidence>
<keyword evidence="12" id="KW-1185">Reference proteome</keyword>
<dbReference type="NCBIfam" id="NF002077">
    <property type="entry name" value="PRK00913.2-4"/>
    <property type="match status" value="1"/>
</dbReference>
<feature type="binding site" evidence="9">
    <location>
        <position position="272"/>
    </location>
    <ligand>
        <name>Mn(2+)</name>
        <dbReference type="ChEBI" id="CHEBI:29035"/>
        <label>1</label>
    </ligand>
</feature>
<evidence type="ECO:0000256" key="3">
    <source>
        <dbReference type="ARBA" id="ARBA00009528"/>
    </source>
</evidence>
<gene>
    <name evidence="9" type="primary">pepA</name>
    <name evidence="11" type="ORF">SAMN05421880_10969</name>
</gene>
<feature type="domain" description="Cytosol aminopeptidase" evidence="10">
    <location>
        <begin position="347"/>
        <end position="354"/>
    </location>
</feature>
<dbReference type="PRINTS" id="PR00481">
    <property type="entry name" value="LAMNOPPTDASE"/>
</dbReference>
<evidence type="ECO:0000256" key="4">
    <source>
        <dbReference type="ARBA" id="ARBA00022438"/>
    </source>
</evidence>
<dbReference type="STRING" id="52442.SAMN05421880_10969"/>
<dbReference type="Proteomes" id="UP000199561">
    <property type="component" value="Unassembled WGS sequence"/>
</dbReference>
<dbReference type="GO" id="GO:0006508">
    <property type="term" value="P:proteolysis"/>
    <property type="evidence" value="ECO:0007669"/>
    <property type="project" value="UniProtKB-KW"/>
</dbReference>
<dbReference type="Gene3D" id="3.40.630.10">
    <property type="entry name" value="Zn peptidases"/>
    <property type="match status" value="1"/>
</dbReference>
<feature type="binding site" evidence="9">
    <location>
        <position position="267"/>
    </location>
    <ligand>
        <name>Mn(2+)</name>
        <dbReference type="ChEBI" id="CHEBI:29035"/>
        <label>2</label>
    </ligand>
</feature>
<keyword evidence="7 9" id="KW-0378">Hydrolase</keyword>
<dbReference type="RefSeq" id="WP_090667679.1">
    <property type="nucleotide sequence ID" value="NZ_FOUF01000009.1"/>
</dbReference>
<organism evidence="11 12">
    <name type="scientific">Nitrosomonas nitrosa</name>
    <dbReference type="NCBI Taxonomy" id="52442"/>
    <lineage>
        <taxon>Bacteria</taxon>
        <taxon>Pseudomonadati</taxon>
        <taxon>Pseudomonadota</taxon>
        <taxon>Betaproteobacteria</taxon>
        <taxon>Nitrosomonadales</taxon>
        <taxon>Nitrosomonadaceae</taxon>
        <taxon>Nitrosomonas</taxon>
    </lineage>
</organism>
<sequence length="496" mass="53272">MDFAIKIGAPDKLRGACSIVGVFESRKLSEPARIIDDASKGYLSDILRQGDMEGKVGTTLLLHHIPDIPSKRVLLVGLGKEKDFNDKAYRQAVSAAFKALLQTRASDANFFLADVPLKQRDINWKVIQAVILASDAVYRFDRLKSKPEKEPPPLNKITIVVNDPASLSAGEKAINQGTAIAHGMAMAKDLGNLAPNICTPTYLAEQATDMAKAYKLKVSVLGAKDMEKLGMGAFLAVARGSHQPAKLIVLEYRGLPKMENPIVLVGKGVTFDTGGVSLKPAAEMDEMKFDMCGAASVLGTLTAVAEMKLPLNLVGIIPATENMPGGNATKPGDVVTSMSGQTIEILNTDAEGRLILCDALTYAERYKPDVVIDIATLTGACVIALGHVASGLMSNNEQLAQELIEASNTVSDRVWQLPLWDDYQDLLKSNFADMANIGGRWAGTITAACFLSRFTEKYAWAHLDIAGTAWKSGNEKGSTGRPVPLLTQFLISRAKA</sequence>
<dbReference type="NCBIfam" id="NF002074">
    <property type="entry name" value="PRK00913.1-4"/>
    <property type="match status" value="1"/>
</dbReference>
<dbReference type="FunFam" id="3.40.630.10:FF:000004">
    <property type="entry name" value="Probable cytosol aminopeptidase"/>
    <property type="match status" value="1"/>
</dbReference>
<evidence type="ECO:0000256" key="8">
    <source>
        <dbReference type="ARBA" id="ARBA00023211"/>
    </source>
</evidence>
<evidence type="ECO:0000256" key="9">
    <source>
        <dbReference type="HAMAP-Rule" id="MF_00181"/>
    </source>
</evidence>
<dbReference type="GO" id="GO:0030145">
    <property type="term" value="F:manganese ion binding"/>
    <property type="evidence" value="ECO:0007669"/>
    <property type="project" value="UniProtKB-UniRule"/>
</dbReference>
<evidence type="ECO:0000256" key="5">
    <source>
        <dbReference type="ARBA" id="ARBA00022670"/>
    </source>
</evidence>
<dbReference type="GO" id="GO:0005737">
    <property type="term" value="C:cytoplasm"/>
    <property type="evidence" value="ECO:0007669"/>
    <property type="project" value="UniProtKB-SubCell"/>
</dbReference>
<dbReference type="EC" id="3.4.11.10" evidence="9"/>
<comment type="catalytic activity">
    <reaction evidence="2 9">
        <text>Release of an N-terminal amino acid, preferentially leucine, but not glutamic or aspartic acids.</text>
        <dbReference type="EC" id="3.4.11.10"/>
    </reaction>
</comment>
<dbReference type="NCBIfam" id="NF002073">
    <property type="entry name" value="PRK00913.1-2"/>
    <property type="match status" value="1"/>
</dbReference>
<keyword evidence="9" id="KW-0963">Cytoplasm</keyword>
<comment type="function">
    <text evidence="9">Presumably involved in the processing and regular turnover of intracellular proteins. Catalyzes the removal of unsubstituted N-terminal amino acids from various peptides.</text>
</comment>
<keyword evidence="8 9" id="KW-0464">Manganese</keyword>
<reference evidence="11 12" key="1">
    <citation type="submission" date="2016-10" db="EMBL/GenBank/DDBJ databases">
        <authorList>
            <person name="de Groot N.N."/>
        </authorList>
    </citation>
    <scope>NUCLEOTIDE SEQUENCE [LARGE SCALE GENOMIC DNA]</scope>
    <source>
        <strain evidence="11 12">Nm146</strain>
    </source>
</reference>
<dbReference type="InterPro" id="IPR043472">
    <property type="entry name" value="Macro_dom-like"/>
</dbReference>
<dbReference type="HAMAP" id="MF_00181">
    <property type="entry name" value="Cytosol_peptidase_M17"/>
    <property type="match status" value="1"/>
</dbReference>
<keyword evidence="4 9" id="KW-0031">Aminopeptidase</keyword>
<dbReference type="SUPFAM" id="SSF52949">
    <property type="entry name" value="Macro domain-like"/>
    <property type="match status" value="1"/>
</dbReference>
<feature type="active site" evidence="9">
    <location>
        <position position="279"/>
    </location>
</feature>
<dbReference type="InterPro" id="IPR008283">
    <property type="entry name" value="Peptidase_M17_N"/>
</dbReference>
<keyword evidence="5 9" id="KW-0645">Protease</keyword>
<dbReference type="CDD" id="cd00433">
    <property type="entry name" value="Peptidase_M17"/>
    <property type="match status" value="1"/>
</dbReference>
<dbReference type="PROSITE" id="PS00631">
    <property type="entry name" value="CYTOSOL_AP"/>
    <property type="match status" value="1"/>
</dbReference>
<evidence type="ECO:0000256" key="7">
    <source>
        <dbReference type="ARBA" id="ARBA00022801"/>
    </source>
</evidence>
<evidence type="ECO:0000259" key="10">
    <source>
        <dbReference type="PROSITE" id="PS00631"/>
    </source>
</evidence>
<feature type="binding site" evidence="9">
    <location>
        <position position="290"/>
    </location>
    <ligand>
        <name>Mn(2+)</name>
        <dbReference type="ChEBI" id="CHEBI:29035"/>
        <label>2</label>
    </ligand>
</feature>
<dbReference type="Pfam" id="PF02789">
    <property type="entry name" value="Peptidase_M17_N"/>
    <property type="match status" value="1"/>
</dbReference>
<name>A0A1I4NY11_9PROT</name>
<protein>
    <recommendedName>
        <fullName evidence="9">Probable cytosol aminopeptidase</fullName>
        <ecNumber evidence="9">3.4.11.1</ecNumber>
    </recommendedName>
    <alternativeName>
        <fullName evidence="9">Leucine aminopeptidase</fullName>
        <shortName evidence="9">LAP</shortName>
        <ecNumber evidence="9">3.4.11.10</ecNumber>
    </alternativeName>
    <alternativeName>
        <fullName evidence="9">Leucyl aminopeptidase</fullName>
    </alternativeName>
</protein>
<dbReference type="Pfam" id="PF00883">
    <property type="entry name" value="Peptidase_M17"/>
    <property type="match status" value="1"/>
</dbReference>